<dbReference type="InParanoid" id="A0A482X453"/>
<feature type="compositionally biased region" description="Gly residues" evidence="1">
    <location>
        <begin position="163"/>
        <end position="172"/>
    </location>
</feature>
<feature type="region of interest" description="Disordered" evidence="1">
    <location>
        <begin position="136"/>
        <end position="172"/>
    </location>
</feature>
<protein>
    <submittedName>
        <fullName evidence="2">Uncharacterized protein</fullName>
    </submittedName>
</protein>
<accession>A0A482X453</accession>
<organism evidence="2 3">
    <name type="scientific">Laodelphax striatellus</name>
    <name type="common">Small brown planthopper</name>
    <name type="synonym">Delphax striatella</name>
    <dbReference type="NCBI Taxonomy" id="195883"/>
    <lineage>
        <taxon>Eukaryota</taxon>
        <taxon>Metazoa</taxon>
        <taxon>Ecdysozoa</taxon>
        <taxon>Arthropoda</taxon>
        <taxon>Hexapoda</taxon>
        <taxon>Insecta</taxon>
        <taxon>Pterygota</taxon>
        <taxon>Neoptera</taxon>
        <taxon>Paraneoptera</taxon>
        <taxon>Hemiptera</taxon>
        <taxon>Auchenorrhyncha</taxon>
        <taxon>Fulgoroidea</taxon>
        <taxon>Delphacidae</taxon>
        <taxon>Criomorphinae</taxon>
        <taxon>Laodelphax</taxon>
    </lineage>
</organism>
<evidence type="ECO:0000313" key="3">
    <source>
        <dbReference type="Proteomes" id="UP000291343"/>
    </source>
</evidence>
<dbReference type="EMBL" id="QKKF02018544">
    <property type="protein sequence ID" value="RZF40288.1"/>
    <property type="molecule type" value="Genomic_DNA"/>
</dbReference>
<dbReference type="Proteomes" id="UP000291343">
    <property type="component" value="Unassembled WGS sequence"/>
</dbReference>
<dbReference type="AlphaFoldDB" id="A0A482X453"/>
<sequence length="172" mass="19483">MVGIEAQSEENGQKRWPTPFLYPIPQTYSSSYVVYTYTLHIILLAPVSYQGYLMITSVTLSTEKVLADFETMYMLIELVTKDFHSSSRNSYRESHRQLVYEETNIGKSEANLRVILARIVRCHQIIHRKIQGQGRNIGEGMHFSQSPTDDNISGDGDQTRRCGGNGGDTRSS</sequence>
<proteinExistence type="predicted"/>
<evidence type="ECO:0000313" key="2">
    <source>
        <dbReference type="EMBL" id="RZF40288.1"/>
    </source>
</evidence>
<keyword evidence="3" id="KW-1185">Reference proteome</keyword>
<reference evidence="2 3" key="1">
    <citation type="journal article" date="2017" name="Gigascience">
        <title>Genome sequence of the small brown planthopper, Laodelphax striatellus.</title>
        <authorList>
            <person name="Zhu J."/>
            <person name="Jiang F."/>
            <person name="Wang X."/>
            <person name="Yang P."/>
            <person name="Bao Y."/>
            <person name="Zhao W."/>
            <person name="Wang W."/>
            <person name="Lu H."/>
            <person name="Wang Q."/>
            <person name="Cui N."/>
            <person name="Li J."/>
            <person name="Chen X."/>
            <person name="Luo L."/>
            <person name="Yu J."/>
            <person name="Kang L."/>
            <person name="Cui F."/>
        </authorList>
    </citation>
    <scope>NUCLEOTIDE SEQUENCE [LARGE SCALE GENOMIC DNA]</scope>
    <source>
        <strain evidence="2">Lst14</strain>
    </source>
</reference>
<evidence type="ECO:0000256" key="1">
    <source>
        <dbReference type="SAM" id="MobiDB-lite"/>
    </source>
</evidence>
<gene>
    <name evidence="2" type="ORF">LSTR_LSTR012591</name>
</gene>
<name>A0A482X453_LAOST</name>
<comment type="caution">
    <text evidence="2">The sequence shown here is derived from an EMBL/GenBank/DDBJ whole genome shotgun (WGS) entry which is preliminary data.</text>
</comment>